<evidence type="ECO:0000256" key="11">
    <source>
        <dbReference type="ARBA" id="ARBA00023136"/>
    </source>
</evidence>
<evidence type="ECO:0000256" key="9">
    <source>
        <dbReference type="ARBA" id="ARBA00022968"/>
    </source>
</evidence>
<keyword evidence="10 14" id="KW-1133">Transmembrane helix</keyword>
<evidence type="ECO:0000313" key="16">
    <source>
        <dbReference type="EMBL" id="EGC34299.1"/>
    </source>
</evidence>
<comment type="similarity">
    <text evidence="3">Belongs to the glycosyltransferase 2 family.</text>
</comment>
<comment type="subcellular location">
    <subcellularLocation>
        <location evidence="1">Endoplasmic reticulum membrane</location>
        <topology evidence="1">Single-pass membrane protein</topology>
    </subcellularLocation>
</comment>
<dbReference type="RefSeq" id="XP_003289181.1">
    <property type="nucleotide sequence ID" value="XM_003289133.1"/>
</dbReference>
<keyword evidence="6" id="KW-0808">Transferase</keyword>
<dbReference type="KEGG" id="dpp:DICPUDRAFT_35249"/>
<comment type="pathway">
    <text evidence="2">Protein modification; protein glycosylation.</text>
</comment>
<dbReference type="CDD" id="cd04188">
    <property type="entry name" value="DPG_synthase"/>
    <property type="match status" value="1"/>
</dbReference>
<dbReference type="Gene3D" id="3.90.550.10">
    <property type="entry name" value="Spore Coat Polysaccharide Biosynthesis Protein SpsA, Chain A"/>
    <property type="match status" value="1"/>
</dbReference>
<dbReference type="InterPro" id="IPR035518">
    <property type="entry name" value="DPG_synthase"/>
</dbReference>
<dbReference type="InterPro" id="IPR001173">
    <property type="entry name" value="Glyco_trans_2-like"/>
</dbReference>
<evidence type="ECO:0000256" key="4">
    <source>
        <dbReference type="ARBA" id="ARBA00012583"/>
    </source>
</evidence>
<dbReference type="GO" id="GO:0004581">
    <property type="term" value="F:dolichyl-phosphate beta-glucosyltransferase activity"/>
    <property type="evidence" value="ECO:0007669"/>
    <property type="project" value="UniProtKB-EC"/>
</dbReference>
<keyword evidence="9" id="KW-0735">Signal-anchor</keyword>
<evidence type="ECO:0000256" key="6">
    <source>
        <dbReference type="ARBA" id="ARBA00022679"/>
    </source>
</evidence>
<evidence type="ECO:0000256" key="8">
    <source>
        <dbReference type="ARBA" id="ARBA00022824"/>
    </source>
</evidence>
<dbReference type="GeneID" id="10500091"/>
<comment type="catalytic activity">
    <reaction evidence="12">
        <text>a di-trans,poly-cis-dolichyl phosphate + UDP-alpha-D-glucose = a di-trans,poly-cis-dolichyl beta-D-glucosyl phosphate + UDP</text>
        <dbReference type="Rhea" id="RHEA:15401"/>
        <dbReference type="Rhea" id="RHEA-COMP:19498"/>
        <dbReference type="Rhea" id="RHEA-COMP:19502"/>
        <dbReference type="ChEBI" id="CHEBI:57525"/>
        <dbReference type="ChEBI" id="CHEBI:57683"/>
        <dbReference type="ChEBI" id="CHEBI:58223"/>
        <dbReference type="ChEBI" id="CHEBI:58885"/>
        <dbReference type="EC" id="2.4.1.117"/>
    </reaction>
    <physiologicalReaction direction="left-to-right" evidence="12">
        <dbReference type="Rhea" id="RHEA:15402"/>
    </physiologicalReaction>
</comment>
<evidence type="ECO:0000313" key="17">
    <source>
        <dbReference type="Proteomes" id="UP000001064"/>
    </source>
</evidence>
<keyword evidence="11 14" id="KW-0472">Membrane</keyword>
<evidence type="ECO:0000256" key="1">
    <source>
        <dbReference type="ARBA" id="ARBA00004389"/>
    </source>
</evidence>
<dbReference type="Pfam" id="PF00535">
    <property type="entry name" value="Glycos_transf_2"/>
    <property type="match status" value="1"/>
</dbReference>
<dbReference type="OrthoDB" id="3784at2759"/>
<accession>F0ZP33</accession>
<evidence type="ECO:0000256" key="5">
    <source>
        <dbReference type="ARBA" id="ARBA00022676"/>
    </source>
</evidence>
<dbReference type="GO" id="GO:0006487">
    <property type="term" value="P:protein N-linked glycosylation"/>
    <property type="evidence" value="ECO:0000318"/>
    <property type="project" value="GO_Central"/>
</dbReference>
<dbReference type="VEuPathDB" id="AmoebaDB:DICPUDRAFT_35249"/>
<evidence type="ECO:0000256" key="3">
    <source>
        <dbReference type="ARBA" id="ARBA00006739"/>
    </source>
</evidence>
<evidence type="ECO:0000256" key="13">
    <source>
        <dbReference type="ARBA" id="ARBA00070518"/>
    </source>
</evidence>
<reference evidence="17" key="1">
    <citation type="journal article" date="2011" name="Genome Biol.">
        <title>Comparative genomics of the social amoebae Dictyostelium discoideum and Dictyostelium purpureum.</title>
        <authorList>
            <consortium name="US DOE Joint Genome Institute (JGI-PGF)"/>
            <person name="Sucgang R."/>
            <person name="Kuo A."/>
            <person name="Tian X."/>
            <person name="Salerno W."/>
            <person name="Parikh A."/>
            <person name="Feasley C.L."/>
            <person name="Dalin E."/>
            <person name="Tu H."/>
            <person name="Huang E."/>
            <person name="Barry K."/>
            <person name="Lindquist E."/>
            <person name="Shapiro H."/>
            <person name="Bruce D."/>
            <person name="Schmutz J."/>
            <person name="Salamov A."/>
            <person name="Fey P."/>
            <person name="Gaudet P."/>
            <person name="Anjard C."/>
            <person name="Babu M.M."/>
            <person name="Basu S."/>
            <person name="Bushmanova Y."/>
            <person name="van der Wel H."/>
            <person name="Katoh-Kurasawa M."/>
            <person name="Dinh C."/>
            <person name="Coutinho P.M."/>
            <person name="Saito T."/>
            <person name="Elias M."/>
            <person name="Schaap P."/>
            <person name="Kay R.R."/>
            <person name="Henrissat B."/>
            <person name="Eichinger L."/>
            <person name="Rivero F."/>
            <person name="Putnam N.H."/>
            <person name="West C.M."/>
            <person name="Loomis W.F."/>
            <person name="Chisholm R.L."/>
            <person name="Shaulsky G."/>
            <person name="Strassmann J.E."/>
            <person name="Queller D.C."/>
            <person name="Kuspa A."/>
            <person name="Grigoriev I.V."/>
        </authorList>
    </citation>
    <scope>NUCLEOTIDE SEQUENCE [LARGE SCALE GENOMIC DNA]</scope>
    <source>
        <strain evidence="17">QSDP1</strain>
    </source>
</reference>
<dbReference type="Proteomes" id="UP000001064">
    <property type="component" value="Unassembled WGS sequence"/>
</dbReference>
<dbReference type="eggNOG" id="KOG2977">
    <property type="taxonomic scope" value="Eukaryota"/>
</dbReference>
<keyword evidence="17" id="KW-1185">Reference proteome</keyword>
<dbReference type="FunFam" id="3.90.550.10:FF:000068">
    <property type="entry name" value="ALG5, dolichyl-phosphate beta-glucosyltransferase"/>
    <property type="match status" value="1"/>
</dbReference>
<evidence type="ECO:0000256" key="14">
    <source>
        <dbReference type="SAM" id="Phobius"/>
    </source>
</evidence>
<keyword evidence="8" id="KW-0256">Endoplasmic reticulum</keyword>
<dbReference type="PANTHER" id="PTHR10859:SF91">
    <property type="entry name" value="DOLICHYL-PHOSPHATE BETA-GLUCOSYLTRANSFERASE"/>
    <property type="match status" value="1"/>
</dbReference>
<evidence type="ECO:0000256" key="10">
    <source>
        <dbReference type="ARBA" id="ARBA00022989"/>
    </source>
</evidence>
<dbReference type="OMA" id="HMVNTDA"/>
<name>F0ZP33_DICPU</name>
<evidence type="ECO:0000256" key="12">
    <source>
        <dbReference type="ARBA" id="ARBA00045097"/>
    </source>
</evidence>
<evidence type="ECO:0000256" key="7">
    <source>
        <dbReference type="ARBA" id="ARBA00022692"/>
    </source>
</evidence>
<dbReference type="SUPFAM" id="SSF53448">
    <property type="entry name" value="Nucleotide-diphospho-sugar transferases"/>
    <property type="match status" value="1"/>
</dbReference>
<dbReference type="PANTHER" id="PTHR10859">
    <property type="entry name" value="GLYCOSYL TRANSFERASE"/>
    <property type="match status" value="1"/>
</dbReference>
<feature type="domain" description="Glycosyltransferase 2-like" evidence="15">
    <location>
        <begin position="77"/>
        <end position="257"/>
    </location>
</feature>
<dbReference type="EMBL" id="GL871103">
    <property type="protein sequence ID" value="EGC34299.1"/>
    <property type="molecule type" value="Genomic_DNA"/>
</dbReference>
<dbReference type="EC" id="2.4.1.117" evidence="4"/>
<protein>
    <recommendedName>
        <fullName evidence="13">Dolichyl-phosphate beta-glucosyltransferase</fullName>
        <ecNumber evidence="4">2.4.1.117</ecNumber>
    </recommendedName>
</protein>
<dbReference type="AlphaFoldDB" id="F0ZP33"/>
<dbReference type="InParanoid" id="F0ZP33"/>
<evidence type="ECO:0000259" key="15">
    <source>
        <dbReference type="Pfam" id="PF00535"/>
    </source>
</evidence>
<sequence length="329" mass="37864">MIDLISNILFINVFSVPILLVLLVLIVAFSYYLLFLQDESILWLENENIFVDPKKGEEHKFPSIMDKNIKDDNVYLSIVIPAYNEEVRLPKMLDETLKFLNDKSKKELKFTYEIIIVDDGSKDNTAKLVTSYIESSPQSNIRLLKLKKNRGKGGAVKRGVLCSRGKYILMVDADGATDFKDFNRVEDYMKKIEKNENGIVCGSRSHLVDSDLVAKRSLLRNVLMYGFHIFVETLCVKGIKDTQCGFKLFTRETSKKIFPTLHIERWAFDVEILYLAQKLNIPIAEVAVNWTEIDGSKLDPFSSSIQMAKDILRIRMRYLLGIWKIKSSK</sequence>
<feature type="transmembrane region" description="Helical" evidence="14">
    <location>
        <begin position="9"/>
        <end position="34"/>
    </location>
</feature>
<dbReference type="GO" id="GO:0005789">
    <property type="term" value="C:endoplasmic reticulum membrane"/>
    <property type="evidence" value="ECO:0000318"/>
    <property type="project" value="GO_Central"/>
</dbReference>
<proteinExistence type="inferred from homology"/>
<keyword evidence="7 14" id="KW-0812">Transmembrane</keyword>
<organism evidence="16 17">
    <name type="scientific">Dictyostelium purpureum</name>
    <name type="common">Slime mold</name>
    <dbReference type="NCBI Taxonomy" id="5786"/>
    <lineage>
        <taxon>Eukaryota</taxon>
        <taxon>Amoebozoa</taxon>
        <taxon>Evosea</taxon>
        <taxon>Eumycetozoa</taxon>
        <taxon>Dictyostelia</taxon>
        <taxon>Dictyosteliales</taxon>
        <taxon>Dictyosteliaceae</taxon>
        <taxon>Dictyostelium</taxon>
    </lineage>
</organism>
<keyword evidence="5" id="KW-0328">Glycosyltransferase</keyword>
<dbReference type="FunCoup" id="F0ZP33">
    <property type="interactions" value="509"/>
</dbReference>
<dbReference type="STRING" id="5786.F0ZP33"/>
<gene>
    <name evidence="16" type="ORF">DICPUDRAFT_35249</name>
</gene>
<dbReference type="InterPro" id="IPR029044">
    <property type="entry name" value="Nucleotide-diphossugar_trans"/>
</dbReference>
<evidence type="ECO:0000256" key="2">
    <source>
        <dbReference type="ARBA" id="ARBA00004922"/>
    </source>
</evidence>